<dbReference type="RefSeq" id="WP_062721242.1">
    <property type="nucleotide sequence ID" value="NZ_KQ948931.1"/>
</dbReference>
<gene>
    <name evidence="2" type="ORF">AQJ67_24565</name>
</gene>
<reference evidence="2 3" key="1">
    <citation type="submission" date="2015-10" db="EMBL/GenBank/DDBJ databases">
        <title>Draft genome sequence of Streptomyces caeruleatus NRRL B-24802, type strain for the species Streptomyces caeruleatus.</title>
        <authorList>
            <person name="Ruckert C."/>
            <person name="Winkler A."/>
            <person name="Kalinowski J."/>
            <person name="Kampfer P."/>
            <person name="Glaeser S."/>
        </authorList>
    </citation>
    <scope>NUCLEOTIDE SEQUENCE [LARGE SCALE GENOMIC DNA]</scope>
    <source>
        <strain evidence="2 3">NRRL B-24802</strain>
    </source>
</reference>
<dbReference type="EMBL" id="LMWY01000029">
    <property type="protein sequence ID" value="KUO00043.1"/>
    <property type="molecule type" value="Genomic_DNA"/>
</dbReference>
<keyword evidence="3" id="KW-1185">Reference proteome</keyword>
<sequence length="159" mass="16849">MAALTPAVPDKAEILPLVETTLAWDLRGPHLPSIVVALNMVEKFTEFGRAAADDLRTGCLSIPADSEAGIGAQATLGQAAGLLYLSPPHASQELAAHRAQNLAHLVHRLVETAEEVRQEQERSAGGNPQHARGERSPLTVLSPRESAQRERGGNGGDDL</sequence>
<dbReference type="STRING" id="661399.AQJ67_24565"/>
<comment type="caution">
    <text evidence="2">The sequence shown here is derived from an EMBL/GenBank/DDBJ whole genome shotgun (WGS) entry which is preliminary data.</text>
</comment>
<proteinExistence type="predicted"/>
<dbReference type="AlphaFoldDB" id="A0A101TX15"/>
<dbReference type="Proteomes" id="UP000053429">
    <property type="component" value="Unassembled WGS sequence"/>
</dbReference>
<feature type="region of interest" description="Disordered" evidence="1">
    <location>
        <begin position="115"/>
        <end position="159"/>
    </location>
</feature>
<name>A0A101TX15_9ACTN</name>
<protein>
    <submittedName>
        <fullName evidence="2">Uncharacterized protein</fullName>
    </submittedName>
</protein>
<accession>A0A101TX15</accession>
<evidence type="ECO:0000313" key="2">
    <source>
        <dbReference type="EMBL" id="KUO00043.1"/>
    </source>
</evidence>
<evidence type="ECO:0000313" key="3">
    <source>
        <dbReference type="Proteomes" id="UP000053429"/>
    </source>
</evidence>
<organism evidence="2 3">
    <name type="scientific">Streptomyces caeruleatus</name>
    <dbReference type="NCBI Taxonomy" id="661399"/>
    <lineage>
        <taxon>Bacteria</taxon>
        <taxon>Bacillati</taxon>
        <taxon>Actinomycetota</taxon>
        <taxon>Actinomycetes</taxon>
        <taxon>Kitasatosporales</taxon>
        <taxon>Streptomycetaceae</taxon>
        <taxon>Streptomyces</taxon>
    </lineage>
</organism>
<evidence type="ECO:0000256" key="1">
    <source>
        <dbReference type="SAM" id="MobiDB-lite"/>
    </source>
</evidence>